<organism evidence="5 6">
    <name type="scientific">Aquilegia coerulea</name>
    <name type="common">Rocky mountain columbine</name>
    <dbReference type="NCBI Taxonomy" id="218851"/>
    <lineage>
        <taxon>Eukaryota</taxon>
        <taxon>Viridiplantae</taxon>
        <taxon>Streptophyta</taxon>
        <taxon>Embryophyta</taxon>
        <taxon>Tracheophyta</taxon>
        <taxon>Spermatophyta</taxon>
        <taxon>Magnoliopsida</taxon>
        <taxon>Ranunculales</taxon>
        <taxon>Ranunculaceae</taxon>
        <taxon>Thalictroideae</taxon>
        <taxon>Aquilegia</taxon>
    </lineage>
</organism>
<dbReference type="OrthoDB" id="1912459at2759"/>
<gene>
    <name evidence="5" type="ORF">AQUCO_00900093v1</name>
</gene>
<keyword evidence="2" id="KW-0539">Nucleus</keyword>
<dbReference type="Proteomes" id="UP000230069">
    <property type="component" value="Unassembled WGS sequence"/>
</dbReference>
<feature type="region of interest" description="Disordered" evidence="3">
    <location>
        <begin position="84"/>
        <end position="105"/>
    </location>
</feature>
<dbReference type="GO" id="GO:0003713">
    <property type="term" value="F:transcription coactivator activity"/>
    <property type="evidence" value="ECO:0007669"/>
    <property type="project" value="InterPro"/>
</dbReference>
<protein>
    <recommendedName>
        <fullName evidence="4">Mediator complex subunit 15 KIX domain-containing protein</fullName>
    </recommendedName>
</protein>
<dbReference type="Pfam" id="PF16987">
    <property type="entry name" value="KIX_2"/>
    <property type="match status" value="1"/>
</dbReference>
<dbReference type="PANTHER" id="PTHR33137">
    <property type="entry name" value="MEDIATOR OF RNA POLYMERASE II TRANSCRIPTION SUBUNIT 15A-RELATED"/>
    <property type="match status" value="1"/>
</dbReference>
<evidence type="ECO:0000313" key="5">
    <source>
        <dbReference type="EMBL" id="PIA53272.1"/>
    </source>
</evidence>
<comment type="subcellular location">
    <subcellularLocation>
        <location evidence="1">Nucleus</location>
    </subcellularLocation>
</comment>
<reference evidence="5 6" key="1">
    <citation type="submission" date="2017-09" db="EMBL/GenBank/DDBJ databases">
        <title>WGS assembly of Aquilegia coerulea Goldsmith.</title>
        <authorList>
            <person name="Hodges S."/>
            <person name="Kramer E."/>
            <person name="Nordborg M."/>
            <person name="Tomkins J."/>
            <person name="Borevitz J."/>
            <person name="Derieg N."/>
            <person name="Yan J."/>
            <person name="Mihaltcheva S."/>
            <person name="Hayes R.D."/>
            <person name="Rokhsar D."/>
        </authorList>
    </citation>
    <scope>NUCLEOTIDE SEQUENCE [LARGE SCALE GENOMIC DNA]</scope>
    <source>
        <strain evidence="6">cv. Goldsmith</strain>
    </source>
</reference>
<keyword evidence="6" id="KW-1185">Reference proteome</keyword>
<dbReference type="InterPro" id="IPR036529">
    <property type="entry name" value="KIX_dom_sf"/>
</dbReference>
<evidence type="ECO:0000259" key="4">
    <source>
        <dbReference type="Pfam" id="PF16987"/>
    </source>
</evidence>
<dbReference type="InterPro" id="IPR036546">
    <property type="entry name" value="MED15_KIX"/>
</dbReference>
<dbReference type="GO" id="GO:0031490">
    <property type="term" value="F:chromatin DNA binding"/>
    <property type="evidence" value="ECO:0007669"/>
    <property type="project" value="InterPro"/>
</dbReference>
<feature type="domain" description="Mediator complex subunit 15 KIX" evidence="4">
    <location>
        <begin position="2"/>
        <end position="77"/>
    </location>
</feature>
<dbReference type="InParanoid" id="A0A2G5EBY7"/>
<proteinExistence type="predicted"/>
<evidence type="ECO:0000256" key="1">
    <source>
        <dbReference type="ARBA" id="ARBA00004123"/>
    </source>
</evidence>
<accession>A0A2G5EBY7</accession>
<sequence>MDWKSELESGGGRQRLVNNIVHTMKLQYSALTAEELVKLQTSAVAFEETIFVGATSQSDYFEKISSKMLTEAKKIRDTSVANLLPPNPVVSNPNPPSPAMAESGQADTADWQEEAYQKIKAMKEMYLPDLLEMHHKLSVKFQQHETVARQPKDQMDKLRLMKIYLERIITFLQVSKNNIPLTHRDKLPGYEKQIISFLNSNRTKKPVSANQQILQYGGHPPLFVIPQ</sequence>
<evidence type="ECO:0000313" key="6">
    <source>
        <dbReference type="Proteomes" id="UP000230069"/>
    </source>
</evidence>
<evidence type="ECO:0000256" key="3">
    <source>
        <dbReference type="SAM" id="MobiDB-lite"/>
    </source>
</evidence>
<dbReference type="PANTHER" id="PTHR33137:SF4">
    <property type="entry name" value="MEDIATOR OF RNA POLYMERASE II TRANSCRIPTION SUBUNIT 15A-RELATED"/>
    <property type="match status" value="1"/>
</dbReference>
<feature type="compositionally biased region" description="Pro residues" evidence="3">
    <location>
        <begin position="85"/>
        <end position="98"/>
    </location>
</feature>
<dbReference type="EMBL" id="KZ305026">
    <property type="protein sequence ID" value="PIA53272.1"/>
    <property type="molecule type" value="Genomic_DNA"/>
</dbReference>
<evidence type="ECO:0000256" key="2">
    <source>
        <dbReference type="ARBA" id="ARBA00023242"/>
    </source>
</evidence>
<dbReference type="STRING" id="218851.A0A2G5EBY7"/>
<dbReference type="Gene3D" id="1.10.246.20">
    <property type="entry name" value="Coactivator CBP, KIX domain"/>
    <property type="match status" value="1"/>
</dbReference>
<name>A0A2G5EBY7_AQUCA</name>
<dbReference type="InterPro" id="IPR044661">
    <property type="entry name" value="MED15a/b/c-like"/>
</dbReference>
<dbReference type="AlphaFoldDB" id="A0A2G5EBY7"/>
<dbReference type="GO" id="GO:0005634">
    <property type="term" value="C:nucleus"/>
    <property type="evidence" value="ECO:0007669"/>
    <property type="project" value="UniProtKB-SubCell"/>
</dbReference>